<dbReference type="InterPro" id="IPR001567">
    <property type="entry name" value="Pept_M3A_M3B_dom"/>
</dbReference>
<dbReference type="GO" id="GO:0004222">
    <property type="term" value="F:metalloendopeptidase activity"/>
    <property type="evidence" value="ECO:0007669"/>
    <property type="project" value="InterPro"/>
</dbReference>
<evidence type="ECO:0000256" key="6">
    <source>
        <dbReference type="ARBA" id="ARBA00023049"/>
    </source>
</evidence>
<keyword evidence="4 7" id="KW-0378">Hydrolase</keyword>
<evidence type="ECO:0000256" key="1">
    <source>
        <dbReference type="ARBA" id="ARBA00006040"/>
    </source>
</evidence>
<keyword evidence="6 7" id="KW-0482">Metalloprotease</keyword>
<comment type="similarity">
    <text evidence="1 7">Belongs to the peptidase M3 family.</text>
</comment>
<dbReference type="Pfam" id="PF01432">
    <property type="entry name" value="Peptidase_M3"/>
    <property type="match status" value="1"/>
</dbReference>
<dbReference type="AlphaFoldDB" id="A0A167Y5J3"/>
<gene>
    <name evidence="10" type="ORF">SPI_02656</name>
</gene>
<keyword evidence="5 7" id="KW-0862">Zinc</keyword>
<protein>
    <submittedName>
        <fullName evidence="10">Metallopeptidase MepB</fullName>
    </submittedName>
</protein>
<dbReference type="EMBL" id="AZHD01000003">
    <property type="protein sequence ID" value="OAA65869.1"/>
    <property type="molecule type" value="Genomic_DNA"/>
</dbReference>
<dbReference type="Proteomes" id="UP000076874">
    <property type="component" value="Unassembled WGS sequence"/>
</dbReference>
<comment type="cofactor">
    <cofactor evidence="7">
        <name>Zn(2+)</name>
        <dbReference type="ChEBI" id="CHEBI:29105"/>
    </cofactor>
    <text evidence="7">Binds 1 zinc ion.</text>
</comment>
<name>A0A167Y5J3_9HYPO</name>
<dbReference type="GO" id="GO:0006508">
    <property type="term" value="P:proteolysis"/>
    <property type="evidence" value="ECO:0007669"/>
    <property type="project" value="UniProtKB-KW"/>
</dbReference>
<evidence type="ECO:0000256" key="8">
    <source>
        <dbReference type="SAM" id="MobiDB-lite"/>
    </source>
</evidence>
<dbReference type="OrthoDB" id="534666at2759"/>
<comment type="caution">
    <text evidence="10">The sequence shown here is derived from an EMBL/GenBank/DDBJ whole genome shotgun (WGS) entry which is preliminary data.</text>
</comment>
<dbReference type="Gene3D" id="3.40.390.10">
    <property type="entry name" value="Collagenase (Catalytic Domain)"/>
    <property type="match status" value="1"/>
</dbReference>
<dbReference type="InterPro" id="IPR024079">
    <property type="entry name" value="MetalloPept_cat_dom_sf"/>
</dbReference>
<evidence type="ECO:0000313" key="11">
    <source>
        <dbReference type="Proteomes" id="UP000076874"/>
    </source>
</evidence>
<dbReference type="PANTHER" id="PTHR11804">
    <property type="entry name" value="PROTEASE M3 THIMET OLIGOPEPTIDASE-RELATED"/>
    <property type="match status" value="1"/>
</dbReference>
<dbReference type="Gene3D" id="1.20.1050.40">
    <property type="entry name" value="Endopeptidase. Chain P, domain 1"/>
    <property type="match status" value="1"/>
</dbReference>
<keyword evidence="2 7" id="KW-0645">Protease</keyword>
<dbReference type="InterPro" id="IPR024077">
    <property type="entry name" value="Neurolysin/TOP_dom2"/>
</dbReference>
<dbReference type="InterPro" id="IPR024080">
    <property type="entry name" value="Neurolysin/TOP_N"/>
</dbReference>
<dbReference type="PANTHER" id="PTHR11804:SF84">
    <property type="entry name" value="SACCHAROLYSIN"/>
    <property type="match status" value="1"/>
</dbReference>
<feature type="region of interest" description="Disordered" evidence="8">
    <location>
        <begin position="176"/>
        <end position="203"/>
    </location>
</feature>
<proteinExistence type="inferred from homology"/>
<dbReference type="SUPFAM" id="SSF55486">
    <property type="entry name" value="Metalloproteases ('zincins'), catalytic domain"/>
    <property type="match status" value="1"/>
</dbReference>
<evidence type="ECO:0000256" key="2">
    <source>
        <dbReference type="ARBA" id="ARBA00022670"/>
    </source>
</evidence>
<evidence type="ECO:0000256" key="4">
    <source>
        <dbReference type="ARBA" id="ARBA00022801"/>
    </source>
</evidence>
<evidence type="ECO:0000313" key="10">
    <source>
        <dbReference type="EMBL" id="OAA65869.1"/>
    </source>
</evidence>
<feature type="domain" description="Peptidase M3A/M3B catalytic" evidence="9">
    <location>
        <begin position="216"/>
        <end position="708"/>
    </location>
</feature>
<dbReference type="Gene3D" id="1.10.1370.10">
    <property type="entry name" value="Neurolysin, domain 3"/>
    <property type="match status" value="1"/>
</dbReference>
<reference evidence="10 11" key="1">
    <citation type="journal article" date="2016" name="Genome Biol. Evol.">
        <title>Divergent and convergent evolution of fungal pathogenicity.</title>
        <authorList>
            <person name="Shang Y."/>
            <person name="Xiao G."/>
            <person name="Zheng P."/>
            <person name="Cen K."/>
            <person name="Zhan S."/>
            <person name="Wang C."/>
        </authorList>
    </citation>
    <scope>NUCLEOTIDE SEQUENCE [LARGE SCALE GENOMIC DNA]</scope>
    <source>
        <strain evidence="10 11">RCEF 264</strain>
    </source>
</reference>
<evidence type="ECO:0000256" key="5">
    <source>
        <dbReference type="ARBA" id="ARBA00022833"/>
    </source>
</evidence>
<evidence type="ECO:0000259" key="9">
    <source>
        <dbReference type="Pfam" id="PF01432"/>
    </source>
</evidence>
<sequence>MAQTPPQPPPRIIPEAEIVPTMRRLIDKRRRLLDTIIASVPPSGATFDNVVRPIVDLWNAQAGEQAVIDALKYCALERSCQHAVEDAQTVWREYVATARRPALYDRLHAVKNRRADYESLDPESQLLVDSMLEDFELDAGFGMLDEAGRARRQVRAQRMQELCTAFNRTVREEAGAGERLTADDVDGIDASDREAPDGQPPAGSAFYSLDTKYRVLMRKVHKAATRERVFRAEHRRCPGNLPLFREVVQLRDAHARELGYANHAEAKLPHRLAASMADVAAQVQRLADTLRPFGREQFDKVDAVRRRCLAHGAGGSNHASESGDAVAVDSMPPWDYLYYNAIREKEAGAGPDDDGTAISEYFPLLHTFGAMLNLFADCLQLRFVPLPADELAATVWHEDVQGWTVWDARPEHSGEFVGHLYADLLSRPDKYKGNQSVNLQPGYIKPDGTRVYPANTVMCGLHLPKEKGYLLSHRNVATLFHELGHSIHDLVARTRYARFHGYAVALELGEGIGMMLEHLCYVPAVLRAIGRHYTRVDPAYMEAWVHEHPSEKVPPEQVPEALLAQRIQQRAENTITKLLQWLITAQFDLDVHSPPSREVLLRLDEGQLYRDIYARNTFRQLPEDTWAHATEWLLFSGYDAGYYAYIYAEILAADLFQTTFADDPLSPAAWARFREGILEPGGSRNGLEMVEAFLGGRPMDSSALLATLGIDNAIPSNASLISIVDQGVAASQRTPGHEPGRPGRLYVGFHTWFSSSRGADDPLFVASSHYRQLIRLDLAAAHVDEFTRYVATMVLG</sequence>
<dbReference type="GO" id="GO:0046872">
    <property type="term" value="F:metal ion binding"/>
    <property type="evidence" value="ECO:0007669"/>
    <property type="project" value="UniProtKB-UniRule"/>
</dbReference>
<organism evidence="10 11">
    <name type="scientific">Niveomyces insectorum RCEF 264</name>
    <dbReference type="NCBI Taxonomy" id="1081102"/>
    <lineage>
        <taxon>Eukaryota</taxon>
        <taxon>Fungi</taxon>
        <taxon>Dikarya</taxon>
        <taxon>Ascomycota</taxon>
        <taxon>Pezizomycotina</taxon>
        <taxon>Sordariomycetes</taxon>
        <taxon>Hypocreomycetidae</taxon>
        <taxon>Hypocreales</taxon>
        <taxon>Cordycipitaceae</taxon>
        <taxon>Niveomyces</taxon>
    </lineage>
</organism>
<dbReference type="GO" id="GO:0006518">
    <property type="term" value="P:peptide metabolic process"/>
    <property type="evidence" value="ECO:0007669"/>
    <property type="project" value="TreeGrafter"/>
</dbReference>
<keyword evidence="11" id="KW-1185">Reference proteome</keyword>
<keyword evidence="3 7" id="KW-0479">Metal-binding</keyword>
<accession>A0A167Y5J3</accession>
<evidence type="ECO:0000256" key="3">
    <source>
        <dbReference type="ARBA" id="ARBA00022723"/>
    </source>
</evidence>
<dbReference type="InterPro" id="IPR045090">
    <property type="entry name" value="Pept_M3A_M3B"/>
</dbReference>
<evidence type="ECO:0000256" key="7">
    <source>
        <dbReference type="RuleBase" id="RU003435"/>
    </source>
</evidence>